<dbReference type="AlphaFoldDB" id="A0A5C5VHU2"/>
<evidence type="ECO:0000313" key="2">
    <source>
        <dbReference type="Proteomes" id="UP000316714"/>
    </source>
</evidence>
<gene>
    <name evidence="1" type="ORF">KOR34_24620</name>
</gene>
<comment type="caution">
    <text evidence="1">The sequence shown here is derived from an EMBL/GenBank/DDBJ whole genome shotgun (WGS) entry which is preliminary data.</text>
</comment>
<dbReference type="OrthoDB" id="290367at2"/>
<dbReference type="EMBL" id="SIHJ01000001">
    <property type="protein sequence ID" value="TWT37510.1"/>
    <property type="molecule type" value="Genomic_DNA"/>
</dbReference>
<reference evidence="1 2" key="1">
    <citation type="submission" date="2019-02" db="EMBL/GenBank/DDBJ databases">
        <title>Deep-cultivation of Planctomycetes and their phenomic and genomic characterization uncovers novel biology.</title>
        <authorList>
            <person name="Wiegand S."/>
            <person name="Jogler M."/>
            <person name="Boedeker C."/>
            <person name="Pinto D."/>
            <person name="Vollmers J."/>
            <person name="Rivas-Marin E."/>
            <person name="Kohn T."/>
            <person name="Peeters S.H."/>
            <person name="Heuer A."/>
            <person name="Rast P."/>
            <person name="Oberbeckmann S."/>
            <person name="Bunk B."/>
            <person name="Jeske O."/>
            <person name="Meyerdierks A."/>
            <person name="Storesund J.E."/>
            <person name="Kallscheuer N."/>
            <person name="Luecker S."/>
            <person name="Lage O.M."/>
            <person name="Pohl T."/>
            <person name="Merkel B.J."/>
            <person name="Hornburger P."/>
            <person name="Mueller R.-W."/>
            <person name="Bruemmer F."/>
            <person name="Labrenz M."/>
            <person name="Spormann A.M."/>
            <person name="Op Den Camp H."/>
            <person name="Overmann J."/>
            <person name="Amann R."/>
            <person name="Jetten M.S.M."/>
            <person name="Mascher T."/>
            <person name="Medema M.H."/>
            <person name="Devos D.P."/>
            <person name="Kaster A.-K."/>
            <person name="Ovreas L."/>
            <person name="Rohde M."/>
            <person name="Galperin M.Y."/>
            <person name="Jogler C."/>
        </authorList>
    </citation>
    <scope>NUCLEOTIDE SEQUENCE [LARGE SCALE GENOMIC DNA]</scope>
    <source>
        <strain evidence="1 2">KOR34</strain>
    </source>
</reference>
<dbReference type="Proteomes" id="UP000316714">
    <property type="component" value="Unassembled WGS sequence"/>
</dbReference>
<proteinExistence type="predicted"/>
<dbReference type="RefSeq" id="WP_146564845.1">
    <property type="nucleotide sequence ID" value="NZ_SIHJ01000001.1"/>
</dbReference>
<evidence type="ECO:0000313" key="1">
    <source>
        <dbReference type="EMBL" id="TWT37510.1"/>
    </source>
</evidence>
<organism evidence="1 2">
    <name type="scientific">Posidoniimonas corsicana</name>
    <dbReference type="NCBI Taxonomy" id="1938618"/>
    <lineage>
        <taxon>Bacteria</taxon>
        <taxon>Pseudomonadati</taxon>
        <taxon>Planctomycetota</taxon>
        <taxon>Planctomycetia</taxon>
        <taxon>Pirellulales</taxon>
        <taxon>Lacipirellulaceae</taxon>
        <taxon>Posidoniimonas</taxon>
    </lineage>
</organism>
<sequence length="61" mass="6615">MASQPTDTEPPRCPACRVAVEPGMPACPACGEKLYVEHPGAFPRDARAVDEEAYRRAQDEA</sequence>
<keyword evidence="2" id="KW-1185">Reference proteome</keyword>
<accession>A0A5C5VHU2</accession>
<name>A0A5C5VHU2_9BACT</name>
<protein>
    <submittedName>
        <fullName evidence="1">Uncharacterized protein</fullName>
    </submittedName>
</protein>